<dbReference type="EMBL" id="JAGEPF010000036">
    <property type="protein sequence ID" value="MBO2464564.1"/>
    <property type="molecule type" value="Genomic_DNA"/>
</dbReference>
<keyword evidence="3" id="KW-1185">Reference proteome</keyword>
<evidence type="ECO:0000313" key="2">
    <source>
        <dbReference type="EMBL" id="MBO2464564.1"/>
    </source>
</evidence>
<protein>
    <submittedName>
        <fullName evidence="2">Maleylpyruvate isomerase family mycothiol-dependent enzyme</fullName>
    </submittedName>
</protein>
<dbReference type="Gene3D" id="1.20.120.450">
    <property type="entry name" value="dinb family like domain"/>
    <property type="match status" value="1"/>
</dbReference>
<dbReference type="SUPFAM" id="SSF109854">
    <property type="entry name" value="DinB/YfiT-like putative metalloenzymes"/>
    <property type="match status" value="1"/>
</dbReference>
<proteinExistence type="predicted"/>
<organism evidence="2 3">
    <name type="scientific">Actinomadura violacea</name>
    <dbReference type="NCBI Taxonomy" id="2819934"/>
    <lineage>
        <taxon>Bacteria</taxon>
        <taxon>Bacillati</taxon>
        <taxon>Actinomycetota</taxon>
        <taxon>Actinomycetes</taxon>
        <taxon>Streptosporangiales</taxon>
        <taxon>Thermomonosporaceae</taxon>
        <taxon>Actinomadura</taxon>
    </lineage>
</organism>
<dbReference type="InterPro" id="IPR017517">
    <property type="entry name" value="Maleyloyr_isom"/>
</dbReference>
<keyword evidence="2" id="KW-0413">Isomerase</keyword>
<dbReference type="GO" id="GO:0016853">
    <property type="term" value="F:isomerase activity"/>
    <property type="evidence" value="ECO:0007669"/>
    <property type="project" value="UniProtKB-KW"/>
</dbReference>
<reference evidence="2 3" key="1">
    <citation type="submission" date="2021-03" db="EMBL/GenBank/DDBJ databases">
        <title>Actinomadura violae sp. nov., isolated from lichen in Thailand.</title>
        <authorList>
            <person name="Kanchanasin P."/>
            <person name="Saeng-In P."/>
            <person name="Phongsopitanun W."/>
            <person name="Yuki M."/>
            <person name="Kudo T."/>
            <person name="Ohkuma M."/>
            <person name="Tanasupawat S."/>
        </authorList>
    </citation>
    <scope>NUCLEOTIDE SEQUENCE [LARGE SCALE GENOMIC DNA]</scope>
    <source>
        <strain evidence="2 3">LCR2-06</strain>
    </source>
</reference>
<evidence type="ECO:0000259" key="1">
    <source>
        <dbReference type="Pfam" id="PF11716"/>
    </source>
</evidence>
<dbReference type="Pfam" id="PF11716">
    <property type="entry name" value="MDMPI_N"/>
    <property type="match status" value="1"/>
</dbReference>
<dbReference type="InterPro" id="IPR024344">
    <property type="entry name" value="MDMPI_metal-binding"/>
</dbReference>
<feature type="domain" description="Mycothiol-dependent maleylpyruvate isomerase metal-binding" evidence="1">
    <location>
        <begin position="32"/>
        <end position="119"/>
    </location>
</feature>
<dbReference type="InterPro" id="IPR034660">
    <property type="entry name" value="DinB/YfiT-like"/>
</dbReference>
<name>A0ABS3S6D2_9ACTN</name>
<accession>A0ABS3S6D2</accession>
<comment type="caution">
    <text evidence="2">The sequence shown here is derived from an EMBL/GenBank/DDBJ whole genome shotgun (WGS) entry which is preliminary data.</text>
</comment>
<dbReference type="NCBIfam" id="TIGR03083">
    <property type="entry name" value="maleylpyruvate isomerase family mycothiol-dependent enzyme"/>
    <property type="match status" value="1"/>
</dbReference>
<sequence>MSFRCPRRIPWEGQCQQEETVMTEDKIRAEVAAERREQAGMLAGLRPEQWDAPTLCEGWRVREVIAHTTMPYRTSLPRFLLDMVKAGGRFNLMADRSARRDAAALSADQLLAQLRDNIDHPWTPPGGGAVGALSHDVIHGLDITVGAGLDRRPPVDRIALVLDGMRPKNVAYFKTDLDGVKLEATDLDWSYGTGTPVRGLAGDLLLVVCGRRLPEGRVEGEAAARFTG</sequence>
<evidence type="ECO:0000313" key="3">
    <source>
        <dbReference type="Proteomes" id="UP000680206"/>
    </source>
</evidence>
<dbReference type="Proteomes" id="UP000680206">
    <property type="component" value="Unassembled WGS sequence"/>
</dbReference>
<gene>
    <name evidence="2" type="ORF">J4709_44045</name>
</gene>